<dbReference type="SUPFAM" id="SSF56399">
    <property type="entry name" value="ADP-ribosylation"/>
    <property type="match status" value="1"/>
</dbReference>
<dbReference type="GO" id="GO:0003950">
    <property type="term" value="F:NAD+ poly-ADP-ribosyltransferase activity"/>
    <property type="evidence" value="ECO:0007669"/>
    <property type="project" value="UniProtKB-ARBA"/>
</dbReference>
<feature type="signal peptide" evidence="10">
    <location>
        <begin position="1"/>
        <end position="20"/>
    </location>
</feature>
<dbReference type="EMBL" id="VXBA01001244">
    <property type="protein sequence ID" value="NXM67822.1"/>
    <property type="molecule type" value="Genomic_DNA"/>
</dbReference>
<evidence type="ECO:0000256" key="7">
    <source>
        <dbReference type="ARBA" id="ARBA00023027"/>
    </source>
</evidence>
<dbReference type="PROSITE" id="PS01291">
    <property type="entry name" value="ART"/>
    <property type="match status" value="1"/>
</dbReference>
<dbReference type="GO" id="GO:0044194">
    <property type="term" value="C:cytolytic granule"/>
    <property type="evidence" value="ECO:0007669"/>
    <property type="project" value="UniProtKB-ARBA"/>
</dbReference>
<dbReference type="AlphaFoldDB" id="A0A7L1CP65"/>
<keyword evidence="7 10" id="KW-0520">NAD</keyword>
<dbReference type="InterPro" id="IPR000768">
    <property type="entry name" value="ART"/>
</dbReference>
<dbReference type="GO" id="GO:0106274">
    <property type="term" value="F:NAD+-protein-arginine ADP-ribosyltransferase activity"/>
    <property type="evidence" value="ECO:0007669"/>
    <property type="project" value="UniProtKB-EC"/>
</dbReference>
<dbReference type="GO" id="GO:0046677">
    <property type="term" value="P:response to antibiotic"/>
    <property type="evidence" value="ECO:0007669"/>
    <property type="project" value="UniProtKB-ARBA"/>
</dbReference>
<dbReference type="Proteomes" id="UP000553648">
    <property type="component" value="Unassembled WGS sequence"/>
</dbReference>
<dbReference type="Pfam" id="PF01129">
    <property type="entry name" value="ART"/>
    <property type="match status" value="1"/>
</dbReference>
<feature type="non-terminal residue" evidence="11">
    <location>
        <position position="256"/>
    </location>
</feature>
<feature type="non-terminal residue" evidence="11">
    <location>
        <position position="1"/>
    </location>
</feature>
<dbReference type="PANTHER" id="PTHR10339">
    <property type="entry name" value="ADP-RIBOSYLTRANSFERASE"/>
    <property type="match status" value="1"/>
</dbReference>
<evidence type="ECO:0000256" key="10">
    <source>
        <dbReference type="RuleBase" id="RU361228"/>
    </source>
</evidence>
<gene>
    <name evidence="11" type="primary">Madprt</name>
    <name evidence="11" type="ORF">SERLUN_R13235</name>
</gene>
<keyword evidence="4" id="KW-0548">Nucleotidyltransferase</keyword>
<evidence type="ECO:0000256" key="1">
    <source>
        <dbReference type="ARBA" id="ARBA00009558"/>
    </source>
</evidence>
<evidence type="ECO:0000256" key="5">
    <source>
        <dbReference type="ARBA" id="ARBA00022729"/>
    </source>
</evidence>
<comment type="similarity">
    <text evidence="1 10">Belongs to the Arg-specific ADP-ribosyltransferase family.</text>
</comment>
<dbReference type="Gene3D" id="3.90.176.10">
    <property type="entry name" value="Toxin ADP-ribosyltransferase, Chain A, domain 1"/>
    <property type="match status" value="1"/>
</dbReference>
<protein>
    <recommendedName>
        <fullName evidence="10">NAD(P)(+)--arginine ADP-ribosyltransferase</fullName>
        <ecNumber evidence="10">2.4.2.31</ecNumber>
    </recommendedName>
    <alternativeName>
        <fullName evidence="10">Mono(ADP-ribosyl)transferase</fullName>
    </alternativeName>
</protein>
<keyword evidence="8" id="KW-1015">Disulfide bond</keyword>
<keyword evidence="5 10" id="KW-0732">Signal</keyword>
<evidence type="ECO:0000256" key="8">
    <source>
        <dbReference type="ARBA" id="ARBA00023157"/>
    </source>
</evidence>
<dbReference type="PRINTS" id="PR00970">
    <property type="entry name" value="RIBTRNSFRASE"/>
</dbReference>
<organism evidence="11 12">
    <name type="scientific">Serilophus lunatus</name>
    <name type="common">silver-breasted broadbill</name>
    <dbReference type="NCBI Taxonomy" id="239386"/>
    <lineage>
        <taxon>Eukaryota</taxon>
        <taxon>Metazoa</taxon>
        <taxon>Chordata</taxon>
        <taxon>Craniata</taxon>
        <taxon>Vertebrata</taxon>
        <taxon>Euteleostomi</taxon>
        <taxon>Archelosauria</taxon>
        <taxon>Archosauria</taxon>
        <taxon>Dinosauria</taxon>
        <taxon>Saurischia</taxon>
        <taxon>Theropoda</taxon>
        <taxon>Coelurosauria</taxon>
        <taxon>Aves</taxon>
        <taxon>Neognathae</taxon>
        <taxon>Neoaves</taxon>
        <taxon>Telluraves</taxon>
        <taxon>Australaves</taxon>
        <taxon>Passeriformes</taxon>
        <taxon>Eurylaimidae</taxon>
        <taxon>Serilophus</taxon>
    </lineage>
</organism>
<evidence type="ECO:0000313" key="12">
    <source>
        <dbReference type="Proteomes" id="UP000553648"/>
    </source>
</evidence>
<name>A0A7L1CP65_9PASS</name>
<comment type="catalytic activity">
    <reaction evidence="9 10">
        <text>L-arginyl-[protein] + NAD(+) = N(omega)-(ADP-D-ribosyl)-L-arginyl-[protein] + nicotinamide + H(+)</text>
        <dbReference type="Rhea" id="RHEA:19149"/>
        <dbReference type="Rhea" id="RHEA-COMP:10532"/>
        <dbReference type="Rhea" id="RHEA-COMP:15087"/>
        <dbReference type="ChEBI" id="CHEBI:15378"/>
        <dbReference type="ChEBI" id="CHEBI:17154"/>
        <dbReference type="ChEBI" id="CHEBI:29965"/>
        <dbReference type="ChEBI" id="CHEBI:57540"/>
        <dbReference type="ChEBI" id="CHEBI:142554"/>
        <dbReference type="EC" id="2.4.2.31"/>
    </reaction>
</comment>
<feature type="chain" id="PRO_5029949289" description="NAD(P)(+)--arginine ADP-ribosyltransferase" evidence="10">
    <location>
        <begin position="21"/>
        <end position="256"/>
    </location>
</feature>
<dbReference type="PANTHER" id="PTHR10339:SF19">
    <property type="entry name" value="GPI-LINKED NAD(P)(+)--ARGININE ADP-RIBOSYLTRANSFERASE 1"/>
    <property type="match status" value="1"/>
</dbReference>
<evidence type="ECO:0000256" key="2">
    <source>
        <dbReference type="ARBA" id="ARBA00022676"/>
    </source>
</evidence>
<dbReference type="GO" id="GO:0005615">
    <property type="term" value="C:extracellular space"/>
    <property type="evidence" value="ECO:0007669"/>
    <property type="project" value="UniProtKB-ARBA"/>
</dbReference>
<evidence type="ECO:0000256" key="9">
    <source>
        <dbReference type="ARBA" id="ARBA00047597"/>
    </source>
</evidence>
<dbReference type="InterPro" id="IPR050999">
    <property type="entry name" value="ADP-ribosyltransferase_ARG"/>
</dbReference>
<keyword evidence="6 10" id="KW-0521">NADP</keyword>
<keyword evidence="12" id="KW-1185">Reference proteome</keyword>
<dbReference type="EC" id="2.4.2.31" evidence="10"/>
<evidence type="ECO:0000256" key="6">
    <source>
        <dbReference type="ARBA" id="ARBA00022857"/>
    </source>
</evidence>
<evidence type="ECO:0000256" key="4">
    <source>
        <dbReference type="ARBA" id="ARBA00022695"/>
    </source>
</evidence>
<accession>A0A7L1CP65</accession>
<keyword evidence="2 10" id="KW-0328">Glycosyltransferase</keyword>
<dbReference type="FunFam" id="3.90.176.10:FF:000001">
    <property type="entry name" value="NAD(P)(+)--arginine ADP-ribosyltransferase"/>
    <property type="match status" value="1"/>
</dbReference>
<evidence type="ECO:0000256" key="3">
    <source>
        <dbReference type="ARBA" id="ARBA00022679"/>
    </source>
</evidence>
<sequence length="256" mass="29711">PTMELLPLLPLLLPGPLGTAIEVIPLDMAPHSFDDQYRGCRQEMAEELPKLKHSEFSYSKYSEAWNKATDKWSRHQFLGSLSRKEQAIALWAYTLETDLYKDFNKAVPMAGRSGQEHLHNFPFKMLHFLLTEALEDLRKAKTHRRCFHVFRGVRNIRFTVKPEDIVRFGQFASTSPLRNVSQHYGTHTFFEVYTCYGAAIQNFSSMPWEEEVLIPPYETFKVTRVIHKGDETHIHLNSSGEHSNYNCEWHRGDIPG</sequence>
<dbReference type="GO" id="GO:0016779">
    <property type="term" value="F:nucleotidyltransferase activity"/>
    <property type="evidence" value="ECO:0007669"/>
    <property type="project" value="UniProtKB-KW"/>
</dbReference>
<dbReference type="PROSITE" id="PS51996">
    <property type="entry name" value="TR_MART"/>
    <property type="match status" value="1"/>
</dbReference>
<dbReference type="OrthoDB" id="423533at2759"/>
<keyword evidence="3 10" id="KW-0808">Transferase</keyword>
<reference evidence="11 12" key="1">
    <citation type="submission" date="2019-09" db="EMBL/GenBank/DDBJ databases">
        <title>Bird 10,000 Genomes (B10K) Project - Family phase.</title>
        <authorList>
            <person name="Zhang G."/>
        </authorList>
    </citation>
    <scope>NUCLEOTIDE SEQUENCE [LARGE SCALE GENOMIC DNA]</scope>
    <source>
        <strain evidence="11">B10K-DU-002-03</strain>
        <tissue evidence="11">Muscle</tissue>
    </source>
</reference>
<proteinExistence type="inferred from homology"/>
<evidence type="ECO:0000313" key="11">
    <source>
        <dbReference type="EMBL" id="NXM67822.1"/>
    </source>
</evidence>
<comment type="caution">
    <text evidence="11">The sequence shown here is derived from an EMBL/GenBank/DDBJ whole genome shotgun (WGS) entry which is preliminary data.</text>
</comment>